<proteinExistence type="predicted"/>
<dbReference type="Proteomes" id="UP000184447">
    <property type="component" value="Unassembled WGS sequence"/>
</dbReference>
<gene>
    <name evidence="1" type="ORF">SAMN02745207_02543</name>
</gene>
<evidence type="ECO:0000313" key="1">
    <source>
        <dbReference type="EMBL" id="SHH79471.1"/>
    </source>
</evidence>
<dbReference type="EMBL" id="FQXM01000013">
    <property type="protein sequence ID" value="SHH79471.1"/>
    <property type="molecule type" value="Genomic_DNA"/>
</dbReference>
<dbReference type="STRING" id="1121316.SAMN02745207_02543"/>
<organism evidence="1 2">
    <name type="scientific">Clostridium grantii DSM 8605</name>
    <dbReference type="NCBI Taxonomy" id="1121316"/>
    <lineage>
        <taxon>Bacteria</taxon>
        <taxon>Bacillati</taxon>
        <taxon>Bacillota</taxon>
        <taxon>Clostridia</taxon>
        <taxon>Eubacteriales</taxon>
        <taxon>Clostridiaceae</taxon>
        <taxon>Clostridium</taxon>
    </lineage>
</organism>
<dbReference type="AlphaFoldDB" id="A0A1M5VW84"/>
<reference evidence="1 2" key="1">
    <citation type="submission" date="2016-11" db="EMBL/GenBank/DDBJ databases">
        <authorList>
            <person name="Jaros S."/>
            <person name="Januszkiewicz K."/>
            <person name="Wedrychowicz H."/>
        </authorList>
    </citation>
    <scope>NUCLEOTIDE SEQUENCE [LARGE SCALE GENOMIC DNA]</scope>
    <source>
        <strain evidence="1 2">DSM 8605</strain>
    </source>
</reference>
<dbReference type="PANTHER" id="PTHR39550:SF1">
    <property type="entry name" value="SLL0658 PROTEIN"/>
    <property type="match status" value="1"/>
</dbReference>
<dbReference type="Pfam" id="PF11848">
    <property type="entry name" value="DUF3368"/>
    <property type="match status" value="1"/>
</dbReference>
<name>A0A1M5VW84_9CLOT</name>
<dbReference type="InterPro" id="IPR021799">
    <property type="entry name" value="PIN-like_prokaryotic"/>
</dbReference>
<protein>
    <submittedName>
        <fullName evidence="1">Predicted nucleic acid-binding protein, contains PIN domain</fullName>
    </submittedName>
</protein>
<sequence length="162" mass="18375">MHKVVVNSTPLISLSIINKLEVLKELYGRVYVPYGVYEEVCLEGEARIGADFLRNNNFLIVEEIKNEDARKFFQTSLHKGEVEVMILADELKADLCIIEDLLARKYAKHLGFTITGTLGILIKAKEMGVINSVKPLMDELIKNNIYINSSLYSKILELTNEN</sequence>
<dbReference type="RefSeq" id="WP_073338798.1">
    <property type="nucleotide sequence ID" value="NZ_FQXM01000013.1"/>
</dbReference>
<dbReference type="PANTHER" id="PTHR39550">
    <property type="entry name" value="SLL0658 PROTEIN"/>
    <property type="match status" value="1"/>
</dbReference>
<accession>A0A1M5VW84</accession>
<keyword evidence="2" id="KW-1185">Reference proteome</keyword>
<evidence type="ECO:0000313" key="2">
    <source>
        <dbReference type="Proteomes" id="UP000184447"/>
    </source>
</evidence>
<dbReference type="OrthoDB" id="2065688at2"/>